<name>A0A219B6F0_9SPHN</name>
<gene>
    <name evidence="2" type="ORF">B5C34_11145</name>
</gene>
<evidence type="ECO:0000256" key="1">
    <source>
        <dbReference type="SAM" id="MobiDB-lite"/>
    </source>
</evidence>
<feature type="region of interest" description="Disordered" evidence="1">
    <location>
        <begin position="1"/>
        <end position="32"/>
    </location>
</feature>
<dbReference type="OrthoDB" id="9848544at2"/>
<evidence type="ECO:0000313" key="2">
    <source>
        <dbReference type="EMBL" id="OWV33962.1"/>
    </source>
</evidence>
<accession>A0A219B6F0</accession>
<dbReference type="PROSITE" id="PS51318">
    <property type="entry name" value="TAT"/>
    <property type="match status" value="1"/>
</dbReference>
<dbReference type="RefSeq" id="WP_088712661.1">
    <property type="nucleotide sequence ID" value="NZ_NFZT01000001.1"/>
</dbReference>
<protein>
    <submittedName>
        <fullName evidence="2">Uncharacterized protein</fullName>
    </submittedName>
</protein>
<dbReference type="EMBL" id="NFZT01000001">
    <property type="protein sequence ID" value="OWV33962.1"/>
    <property type="molecule type" value="Genomic_DNA"/>
</dbReference>
<comment type="caution">
    <text evidence="2">The sequence shown here is derived from an EMBL/GenBank/DDBJ whole genome shotgun (WGS) entry which is preliminary data.</text>
</comment>
<evidence type="ECO:0000313" key="3">
    <source>
        <dbReference type="Proteomes" id="UP000198462"/>
    </source>
</evidence>
<dbReference type="InterPro" id="IPR006311">
    <property type="entry name" value="TAT_signal"/>
</dbReference>
<proteinExistence type="predicted"/>
<sequence>MNEKAENGAAQDAEPGRRGGDAPAEQQAINAKTANRRRVLKLGALAVPAVATLSPSMAMATYGSGGGGWGGGGSGGGGTSGAAVSLMMCTVPMPSYVSEDGYPVEQRDIYYSGSGYKKQMYTYRSGQWWRVYEGPSAGSYSGQELKDSSEAGWSTPSGVSGDEYEAHLNYMYRVGTREIEGAGLTCLVSLTNNLNLHI</sequence>
<keyword evidence="3" id="KW-1185">Reference proteome</keyword>
<dbReference type="AlphaFoldDB" id="A0A219B6F0"/>
<reference evidence="3" key="1">
    <citation type="submission" date="2017-05" db="EMBL/GenBank/DDBJ databases">
        <authorList>
            <person name="Lin X."/>
        </authorList>
    </citation>
    <scope>NUCLEOTIDE SEQUENCE [LARGE SCALE GENOMIC DNA]</scope>
    <source>
        <strain evidence="3">JLT2012</strain>
    </source>
</reference>
<organism evidence="2 3">
    <name type="scientific">Pacificimonas flava</name>
    <dbReference type="NCBI Taxonomy" id="1234595"/>
    <lineage>
        <taxon>Bacteria</taxon>
        <taxon>Pseudomonadati</taxon>
        <taxon>Pseudomonadota</taxon>
        <taxon>Alphaproteobacteria</taxon>
        <taxon>Sphingomonadales</taxon>
        <taxon>Sphingosinicellaceae</taxon>
        <taxon>Pacificimonas</taxon>
    </lineage>
</organism>
<dbReference type="Proteomes" id="UP000198462">
    <property type="component" value="Unassembled WGS sequence"/>
</dbReference>